<evidence type="ECO:0000313" key="1">
    <source>
        <dbReference type="EMBL" id="KAG0440889.1"/>
    </source>
</evidence>
<name>A0AC60QRP5_IXOPE</name>
<organism evidence="1 2">
    <name type="scientific">Ixodes persulcatus</name>
    <name type="common">Taiga tick</name>
    <dbReference type="NCBI Taxonomy" id="34615"/>
    <lineage>
        <taxon>Eukaryota</taxon>
        <taxon>Metazoa</taxon>
        <taxon>Ecdysozoa</taxon>
        <taxon>Arthropoda</taxon>
        <taxon>Chelicerata</taxon>
        <taxon>Arachnida</taxon>
        <taxon>Acari</taxon>
        <taxon>Parasitiformes</taxon>
        <taxon>Ixodida</taxon>
        <taxon>Ixodoidea</taxon>
        <taxon>Ixodidae</taxon>
        <taxon>Ixodinae</taxon>
        <taxon>Ixodes</taxon>
    </lineage>
</organism>
<evidence type="ECO:0000313" key="2">
    <source>
        <dbReference type="Proteomes" id="UP000805193"/>
    </source>
</evidence>
<protein>
    <submittedName>
        <fullName evidence="1">Uncharacterized protein</fullName>
    </submittedName>
</protein>
<reference evidence="1 2" key="1">
    <citation type="journal article" date="2020" name="Cell">
        <title>Large-Scale Comparative Analyses of Tick Genomes Elucidate Their Genetic Diversity and Vector Capacities.</title>
        <authorList>
            <consortium name="Tick Genome and Microbiome Consortium (TIGMIC)"/>
            <person name="Jia N."/>
            <person name="Wang J."/>
            <person name="Shi W."/>
            <person name="Du L."/>
            <person name="Sun Y."/>
            <person name="Zhan W."/>
            <person name="Jiang J.F."/>
            <person name="Wang Q."/>
            <person name="Zhang B."/>
            <person name="Ji P."/>
            <person name="Bell-Sakyi L."/>
            <person name="Cui X.M."/>
            <person name="Yuan T.T."/>
            <person name="Jiang B.G."/>
            <person name="Yang W.F."/>
            <person name="Lam T.T."/>
            <person name="Chang Q.C."/>
            <person name="Ding S.J."/>
            <person name="Wang X.J."/>
            <person name="Zhu J.G."/>
            <person name="Ruan X.D."/>
            <person name="Zhao L."/>
            <person name="Wei J.T."/>
            <person name="Ye R.Z."/>
            <person name="Que T.C."/>
            <person name="Du C.H."/>
            <person name="Zhou Y.H."/>
            <person name="Cheng J.X."/>
            <person name="Dai P.F."/>
            <person name="Guo W.B."/>
            <person name="Han X.H."/>
            <person name="Huang E.J."/>
            <person name="Li L.F."/>
            <person name="Wei W."/>
            <person name="Gao Y.C."/>
            <person name="Liu J.Z."/>
            <person name="Shao H.Z."/>
            <person name="Wang X."/>
            <person name="Wang C.C."/>
            <person name="Yang T.C."/>
            <person name="Huo Q.B."/>
            <person name="Li W."/>
            <person name="Chen H.Y."/>
            <person name="Chen S.E."/>
            <person name="Zhou L.G."/>
            <person name="Ni X.B."/>
            <person name="Tian J.H."/>
            <person name="Sheng Y."/>
            <person name="Liu T."/>
            <person name="Pan Y.S."/>
            <person name="Xia L.Y."/>
            <person name="Li J."/>
            <person name="Zhao F."/>
            <person name="Cao W.C."/>
        </authorList>
    </citation>
    <scope>NUCLEOTIDE SEQUENCE [LARGE SCALE GENOMIC DNA]</scope>
    <source>
        <strain evidence="1">Iper-2018</strain>
    </source>
</reference>
<comment type="caution">
    <text evidence="1">The sequence shown here is derived from an EMBL/GenBank/DDBJ whole genome shotgun (WGS) entry which is preliminary data.</text>
</comment>
<gene>
    <name evidence="1" type="ORF">HPB47_016126</name>
</gene>
<dbReference type="EMBL" id="JABSTQ010004833">
    <property type="protein sequence ID" value="KAG0440889.1"/>
    <property type="molecule type" value="Genomic_DNA"/>
</dbReference>
<keyword evidence="2" id="KW-1185">Reference proteome</keyword>
<accession>A0AC60QRP5</accession>
<dbReference type="Proteomes" id="UP000805193">
    <property type="component" value="Unassembled WGS sequence"/>
</dbReference>
<proteinExistence type="predicted"/>
<sequence length="95" mass="10558">MGAVFLSRASDRQENDFADVFSQRDLLTAVLPQVPCQCSDASDHCHSKRRRLRLRDGRTTFRSGLLSHAQTKARKATFLLSPSLLLALEGLGTEN</sequence>